<name>A0A9P6UMG4_9FUNG</name>
<evidence type="ECO:0000256" key="1">
    <source>
        <dbReference type="SAM" id="MobiDB-lite"/>
    </source>
</evidence>
<dbReference type="Proteomes" id="UP000823405">
    <property type="component" value="Unassembled WGS sequence"/>
</dbReference>
<evidence type="ECO:0000259" key="3">
    <source>
        <dbReference type="Pfam" id="PF19343"/>
    </source>
</evidence>
<evidence type="ECO:0000313" key="4">
    <source>
        <dbReference type="EMBL" id="KAG0311412.1"/>
    </source>
</evidence>
<protein>
    <submittedName>
        <fullName evidence="4">Uncharacterized protein</fullName>
    </submittedName>
</protein>
<comment type="caution">
    <text evidence="4">The sequence shown here is derived from an EMBL/GenBank/DDBJ whole genome shotgun (WGS) entry which is preliminary data.</text>
</comment>
<feature type="domain" description="HAM1-like N-terminal" evidence="3">
    <location>
        <begin position="45"/>
        <end position="651"/>
    </location>
</feature>
<organism evidence="4 5">
    <name type="scientific">Linnemannia gamsii</name>
    <dbReference type="NCBI Taxonomy" id="64522"/>
    <lineage>
        <taxon>Eukaryota</taxon>
        <taxon>Fungi</taxon>
        <taxon>Fungi incertae sedis</taxon>
        <taxon>Mucoromycota</taxon>
        <taxon>Mortierellomycotina</taxon>
        <taxon>Mortierellomycetes</taxon>
        <taxon>Mortierellales</taxon>
        <taxon>Mortierellaceae</taxon>
        <taxon>Linnemannia</taxon>
    </lineage>
</organism>
<dbReference type="PANTHER" id="PTHR31138:SF1">
    <property type="entry name" value="PDZ DOMAIN-CONTAINING PROTEIN"/>
    <property type="match status" value="1"/>
</dbReference>
<feature type="compositionally biased region" description="Polar residues" evidence="1">
    <location>
        <begin position="1"/>
        <end position="13"/>
    </location>
</feature>
<proteinExistence type="predicted"/>
<keyword evidence="5" id="KW-1185">Reference proteome</keyword>
<feature type="region of interest" description="Disordered" evidence="1">
    <location>
        <begin position="255"/>
        <end position="282"/>
    </location>
</feature>
<dbReference type="InterPro" id="IPR045967">
    <property type="entry name" value="HAM1-like_N"/>
</dbReference>
<feature type="compositionally biased region" description="Polar residues" evidence="1">
    <location>
        <begin position="272"/>
        <end position="281"/>
    </location>
</feature>
<dbReference type="SUPFAM" id="SSF58113">
    <property type="entry name" value="Apolipoprotein A-I"/>
    <property type="match status" value="1"/>
</dbReference>
<dbReference type="Pfam" id="PF19343">
    <property type="entry name" value="HAM1_N"/>
    <property type="match status" value="1"/>
</dbReference>
<dbReference type="AlphaFoldDB" id="A0A9P6UMG4"/>
<dbReference type="EMBL" id="JAAAIN010000720">
    <property type="protein sequence ID" value="KAG0311412.1"/>
    <property type="molecule type" value="Genomic_DNA"/>
</dbReference>
<dbReference type="InterPro" id="IPR027842">
    <property type="entry name" value="HAM1-like_C"/>
</dbReference>
<reference evidence="4" key="1">
    <citation type="journal article" date="2020" name="Fungal Divers.">
        <title>Resolving the Mortierellaceae phylogeny through synthesis of multi-gene phylogenetics and phylogenomics.</title>
        <authorList>
            <person name="Vandepol N."/>
            <person name="Liber J."/>
            <person name="Desiro A."/>
            <person name="Na H."/>
            <person name="Kennedy M."/>
            <person name="Barry K."/>
            <person name="Grigoriev I.V."/>
            <person name="Miller A.N."/>
            <person name="O'Donnell K."/>
            <person name="Stajich J.E."/>
            <person name="Bonito G."/>
        </authorList>
    </citation>
    <scope>NUCLEOTIDE SEQUENCE</scope>
    <source>
        <strain evidence="4">NVP60</strain>
    </source>
</reference>
<dbReference type="PANTHER" id="PTHR31138">
    <property type="entry name" value="CHROMOSOME 19, WHOLE GENOME SHOTGUN SEQUENCE"/>
    <property type="match status" value="1"/>
</dbReference>
<feature type="domain" description="HAM1-like C-terminal" evidence="2">
    <location>
        <begin position="668"/>
        <end position="737"/>
    </location>
</feature>
<sequence length="848" mass="95238">MTTYAPEGQSSSHDVPISDSGANIPISDSGANIPISDSGAHIPQHLKEVDRNQKFKLFECLQALVKGRLPTNDQIDNFLAMAQSSSALESRAHMLSPDGQSLYKDFQELMRTTRGIVYEKNEQELFQNFIYHCTQATDSVGAQNVQAPDMGVGVTSRKAKKEGKETLDSMATVAKLITTNSDFRAILQELFDLVKEVFSEGTEKIAQTATRASEKLSAKANEISANASDAAQTGGSQLQDGIQASNEMVQGLISSAREDPINTARETRDSIVEQSRASQENAQKRAADVKRHLAKQTEEFKTMAQAQASQAQEDARAYANLKMPVERRRALIERLKAIVGQIQADSQYQDAINSIMNLIGTWRQRARKPTDNITTEANKVIQDPNVEAAILEFKVILQRWAQGYGLDPIISHIQNMWTKTMVDPELNQFVSNVSEFMTRAIREPNYVTSQNINTDAEALIDRGRELLNVKYKPDTDAVLDEGQIFIEKLNNDPRSKEVTANFQQFARHLFYDSRGKLKFKPHLFDDFRYVFMPAMLESFQFIPIPRIEYSDMKVDLMFDNMILTSTDLLPRLFEFNMNNHIRMVPRGANKNDRSKDASKHEFDMLIKGLEANIRDVDYFVRTKEGFKFKDHGIADILINKKGLDVKIMGHKTPDTEVPSLVTVDNVKVKIHSLTIKMRNSEHHTLYVLAQPFIKTVVKKAVAHALETQIKEAFTSGDKALATSIRDTRIRTGKNTFGALVDTATSFVTSKVHPDAKTKAANERKKNQGHYDRTSRVIFDQDGLCVLDPVKHMELKVGQPLYEDPNAMAAMPVAAPWVSTAFDMTDMQIKGQQQQQLPGMRRSHGTLAM</sequence>
<feature type="compositionally biased region" description="Basic and acidic residues" evidence="1">
    <location>
        <begin position="256"/>
        <end position="271"/>
    </location>
</feature>
<evidence type="ECO:0000313" key="5">
    <source>
        <dbReference type="Proteomes" id="UP000823405"/>
    </source>
</evidence>
<accession>A0A9P6UMG4</accession>
<feature type="region of interest" description="Disordered" evidence="1">
    <location>
        <begin position="1"/>
        <end position="30"/>
    </location>
</feature>
<dbReference type="OrthoDB" id="19394at2759"/>
<dbReference type="Gene3D" id="3.15.10.10">
    <property type="entry name" value="Bactericidal permeability-increasing protein, domain 1"/>
    <property type="match status" value="1"/>
</dbReference>
<gene>
    <name evidence="4" type="ORF">BGZ97_011893</name>
</gene>
<dbReference type="Pfam" id="PF14613">
    <property type="entry name" value="HAM1_C"/>
    <property type="match status" value="1"/>
</dbReference>
<evidence type="ECO:0000259" key="2">
    <source>
        <dbReference type="Pfam" id="PF14613"/>
    </source>
</evidence>